<sequence length="46" mass="5136">MVLEKRKMGKYGVIVSTIGIFALTSSSGFASSKPLQEKYSKNYFEN</sequence>
<name>A0AAN4ATN2_9FUSO</name>
<proteinExistence type="predicted"/>
<comment type="caution">
    <text evidence="1">The sequence shown here is derived from an EMBL/GenBank/DDBJ whole genome shotgun (WGS) entry which is preliminary data.</text>
</comment>
<dbReference type="GeneID" id="75076837"/>
<dbReference type="Proteomes" id="UP000003120">
    <property type="component" value="Unassembled WGS sequence"/>
</dbReference>
<reference evidence="1 2" key="1">
    <citation type="submission" date="2012-07" db="EMBL/GenBank/DDBJ databases">
        <authorList>
            <person name="Durkin A.S."/>
            <person name="McCorrison J."/>
            <person name="Torralba M."/>
            <person name="Gillis M."/>
            <person name="Methe B."/>
            <person name="Sutton G."/>
            <person name="Nelson K.E."/>
        </authorList>
    </citation>
    <scope>NUCLEOTIDE SEQUENCE [LARGE SCALE GENOMIC DNA]</scope>
    <source>
        <strain evidence="1 2">Fnf 1007</strain>
    </source>
</reference>
<gene>
    <name evidence="1" type="ORF">HMPREF1127_1948</name>
</gene>
<evidence type="ECO:0000313" key="2">
    <source>
        <dbReference type="Proteomes" id="UP000003120"/>
    </source>
</evidence>
<dbReference type="AlphaFoldDB" id="A0AAN4ATN2"/>
<evidence type="ECO:0000313" key="1">
    <source>
        <dbReference type="EMBL" id="EJU17731.1"/>
    </source>
</evidence>
<protein>
    <submittedName>
        <fullName evidence="1">Uncharacterized protein</fullName>
    </submittedName>
</protein>
<accession>A0AAN4ATN2</accession>
<organism evidence="1 2">
    <name type="scientific">Fusobacterium necrophorum subsp. funduliforme Fnf 1007</name>
    <dbReference type="NCBI Taxonomy" id="1161424"/>
    <lineage>
        <taxon>Bacteria</taxon>
        <taxon>Fusobacteriati</taxon>
        <taxon>Fusobacteriota</taxon>
        <taxon>Fusobacteriia</taxon>
        <taxon>Fusobacteriales</taxon>
        <taxon>Fusobacteriaceae</taxon>
        <taxon>Fusobacterium</taxon>
    </lineage>
</organism>
<dbReference type="EMBL" id="ALKK01000043">
    <property type="protein sequence ID" value="EJU17731.1"/>
    <property type="molecule type" value="Genomic_DNA"/>
</dbReference>
<dbReference type="RefSeq" id="WP_005961274.1">
    <property type="nucleotide sequence ID" value="NZ_ALKK01000043.1"/>
</dbReference>